<dbReference type="EC" id="2.5.1.18" evidence="1"/>
<dbReference type="GO" id="GO:0005737">
    <property type="term" value="C:cytoplasm"/>
    <property type="evidence" value="ECO:0007669"/>
    <property type="project" value="TreeGrafter"/>
</dbReference>
<feature type="domain" description="GST C-terminal" evidence="6">
    <location>
        <begin position="91"/>
        <end position="220"/>
    </location>
</feature>
<dbReference type="SUPFAM" id="SSF52833">
    <property type="entry name" value="Thioredoxin-like"/>
    <property type="match status" value="1"/>
</dbReference>
<evidence type="ECO:0000256" key="3">
    <source>
        <dbReference type="ARBA" id="ARBA00047960"/>
    </source>
</evidence>
<proteinExistence type="inferred from homology"/>
<dbReference type="Pfam" id="PF02798">
    <property type="entry name" value="GST_N"/>
    <property type="match status" value="1"/>
</dbReference>
<name>A0A0D7AUB0_9AGAR</name>
<evidence type="ECO:0000256" key="2">
    <source>
        <dbReference type="ARBA" id="ARBA00022679"/>
    </source>
</evidence>
<dbReference type="InterPro" id="IPR004045">
    <property type="entry name" value="Glutathione_S-Trfase_N"/>
</dbReference>
<dbReference type="InterPro" id="IPR036249">
    <property type="entry name" value="Thioredoxin-like_sf"/>
</dbReference>
<dbReference type="GO" id="GO:0004364">
    <property type="term" value="F:glutathione transferase activity"/>
    <property type="evidence" value="ECO:0007669"/>
    <property type="project" value="UniProtKB-EC"/>
</dbReference>
<feature type="domain" description="GST N-terminal" evidence="5">
    <location>
        <begin position="1"/>
        <end position="82"/>
    </location>
</feature>
<evidence type="ECO:0000313" key="7">
    <source>
        <dbReference type="EMBL" id="KIY61439.1"/>
    </source>
</evidence>
<evidence type="ECO:0000259" key="6">
    <source>
        <dbReference type="PROSITE" id="PS50405"/>
    </source>
</evidence>
<dbReference type="SFLD" id="SFLDG00358">
    <property type="entry name" value="Main_(cytGST)"/>
    <property type="match status" value="1"/>
</dbReference>
<protein>
    <recommendedName>
        <fullName evidence="1">glutathione transferase</fullName>
        <ecNumber evidence="1">2.5.1.18</ecNumber>
    </recommendedName>
</protein>
<dbReference type="PROSITE" id="PS50404">
    <property type="entry name" value="GST_NTER"/>
    <property type="match status" value="1"/>
</dbReference>
<dbReference type="CDD" id="cd03053">
    <property type="entry name" value="GST_N_Phi"/>
    <property type="match status" value="1"/>
</dbReference>
<organism evidence="7 8">
    <name type="scientific">Cylindrobasidium torrendii FP15055 ss-10</name>
    <dbReference type="NCBI Taxonomy" id="1314674"/>
    <lineage>
        <taxon>Eukaryota</taxon>
        <taxon>Fungi</taxon>
        <taxon>Dikarya</taxon>
        <taxon>Basidiomycota</taxon>
        <taxon>Agaricomycotina</taxon>
        <taxon>Agaricomycetes</taxon>
        <taxon>Agaricomycetidae</taxon>
        <taxon>Agaricales</taxon>
        <taxon>Marasmiineae</taxon>
        <taxon>Physalacriaceae</taxon>
        <taxon>Cylindrobasidium</taxon>
    </lineage>
</organism>
<dbReference type="PANTHER" id="PTHR43900">
    <property type="entry name" value="GLUTATHIONE S-TRANSFERASE RHO"/>
    <property type="match status" value="1"/>
</dbReference>
<dbReference type="InterPro" id="IPR036282">
    <property type="entry name" value="Glutathione-S-Trfase_C_sf"/>
</dbReference>
<dbReference type="AlphaFoldDB" id="A0A0D7AUB0"/>
<dbReference type="Pfam" id="PF00043">
    <property type="entry name" value="GST_C"/>
    <property type="match status" value="1"/>
</dbReference>
<keyword evidence="8" id="KW-1185">Reference proteome</keyword>
<dbReference type="GO" id="GO:0006749">
    <property type="term" value="P:glutathione metabolic process"/>
    <property type="evidence" value="ECO:0007669"/>
    <property type="project" value="TreeGrafter"/>
</dbReference>
<sequence length="220" mass="24730">MVVHLYGNDMSTCTKRVAVTLHEKQIPFQFHPIDFAKAEHKLPDYVAKQPFGQVPYIEDDGLVVYQSRAIGRYLALKYASQGTPLIPPTSDITKTVAFEEAMQIENQEFEPSASKIGIEKLIFPTLVPGYQPDEQAVKAAVNTLGKKLDVYEKILSKQKFLAGDEITLADLNHIPWGINLKVCGVDVPEERPAVSRWWNDVVSRPSVIAFQDGFHSIEKY</sequence>
<evidence type="ECO:0000256" key="4">
    <source>
        <dbReference type="RuleBase" id="RU003494"/>
    </source>
</evidence>
<dbReference type="STRING" id="1314674.A0A0D7AUB0"/>
<dbReference type="Gene3D" id="3.40.30.10">
    <property type="entry name" value="Glutaredoxin"/>
    <property type="match status" value="1"/>
</dbReference>
<comment type="catalytic activity">
    <reaction evidence="3">
        <text>RX + glutathione = an S-substituted glutathione + a halide anion + H(+)</text>
        <dbReference type="Rhea" id="RHEA:16437"/>
        <dbReference type="ChEBI" id="CHEBI:15378"/>
        <dbReference type="ChEBI" id="CHEBI:16042"/>
        <dbReference type="ChEBI" id="CHEBI:17792"/>
        <dbReference type="ChEBI" id="CHEBI:57925"/>
        <dbReference type="ChEBI" id="CHEBI:90779"/>
        <dbReference type="EC" id="2.5.1.18"/>
    </reaction>
</comment>
<dbReference type="SFLD" id="SFLDS00019">
    <property type="entry name" value="Glutathione_Transferase_(cytos"/>
    <property type="match status" value="1"/>
</dbReference>
<dbReference type="Proteomes" id="UP000054007">
    <property type="component" value="Unassembled WGS sequence"/>
</dbReference>
<accession>A0A0D7AUB0</accession>
<dbReference type="Gene3D" id="1.20.1050.10">
    <property type="match status" value="1"/>
</dbReference>
<evidence type="ECO:0000256" key="1">
    <source>
        <dbReference type="ARBA" id="ARBA00012452"/>
    </source>
</evidence>
<dbReference type="GO" id="GO:0043295">
    <property type="term" value="F:glutathione binding"/>
    <property type="evidence" value="ECO:0007669"/>
    <property type="project" value="TreeGrafter"/>
</dbReference>
<gene>
    <name evidence="7" type="ORF">CYLTODRAFT_495257</name>
</gene>
<dbReference type="InterPro" id="IPR010987">
    <property type="entry name" value="Glutathione-S-Trfase_C-like"/>
</dbReference>
<comment type="similarity">
    <text evidence="4">Belongs to the GST superfamily.</text>
</comment>
<evidence type="ECO:0000259" key="5">
    <source>
        <dbReference type="PROSITE" id="PS50404"/>
    </source>
</evidence>
<dbReference type="FunFam" id="3.40.30.10:FF:000016">
    <property type="entry name" value="Glutathione S-transferase F2"/>
    <property type="match status" value="1"/>
</dbReference>
<dbReference type="InterPro" id="IPR040079">
    <property type="entry name" value="Glutathione_S-Trfase"/>
</dbReference>
<keyword evidence="2 7" id="KW-0808">Transferase</keyword>
<dbReference type="PANTHER" id="PTHR43900:SF3">
    <property type="entry name" value="GLUTATHIONE S-TRANSFERASE RHO"/>
    <property type="match status" value="1"/>
</dbReference>
<dbReference type="EMBL" id="KN880944">
    <property type="protein sequence ID" value="KIY61439.1"/>
    <property type="molecule type" value="Genomic_DNA"/>
</dbReference>
<dbReference type="SFLD" id="SFLDG01154">
    <property type="entry name" value="Main.5:_Phi-like"/>
    <property type="match status" value="1"/>
</dbReference>
<dbReference type="OrthoDB" id="249703at2759"/>
<dbReference type="SUPFAM" id="SSF47616">
    <property type="entry name" value="GST C-terminal domain-like"/>
    <property type="match status" value="1"/>
</dbReference>
<dbReference type="PROSITE" id="PS50405">
    <property type="entry name" value="GST_CTER"/>
    <property type="match status" value="1"/>
</dbReference>
<dbReference type="InterPro" id="IPR004046">
    <property type="entry name" value="GST_C"/>
</dbReference>
<evidence type="ECO:0000313" key="8">
    <source>
        <dbReference type="Proteomes" id="UP000054007"/>
    </source>
</evidence>
<reference evidence="7 8" key="1">
    <citation type="journal article" date="2015" name="Fungal Genet. Biol.">
        <title>Evolution of novel wood decay mechanisms in Agaricales revealed by the genome sequences of Fistulina hepatica and Cylindrobasidium torrendii.</title>
        <authorList>
            <person name="Floudas D."/>
            <person name="Held B.W."/>
            <person name="Riley R."/>
            <person name="Nagy L.G."/>
            <person name="Koehler G."/>
            <person name="Ransdell A.S."/>
            <person name="Younus H."/>
            <person name="Chow J."/>
            <person name="Chiniquy J."/>
            <person name="Lipzen A."/>
            <person name="Tritt A."/>
            <person name="Sun H."/>
            <person name="Haridas S."/>
            <person name="LaButti K."/>
            <person name="Ohm R.A."/>
            <person name="Kues U."/>
            <person name="Blanchette R.A."/>
            <person name="Grigoriev I.V."/>
            <person name="Minto R.E."/>
            <person name="Hibbett D.S."/>
        </authorList>
    </citation>
    <scope>NUCLEOTIDE SEQUENCE [LARGE SCALE GENOMIC DNA]</scope>
    <source>
        <strain evidence="7 8">FP15055 ss-10</strain>
    </source>
</reference>